<evidence type="ECO:0000313" key="3">
    <source>
        <dbReference type="Proteomes" id="UP000051124"/>
    </source>
</evidence>
<dbReference type="SUPFAM" id="SSF103196">
    <property type="entry name" value="Roadblock/LC7 domain"/>
    <property type="match status" value="1"/>
</dbReference>
<accession>A0A0S7WIQ5</accession>
<protein>
    <recommendedName>
        <fullName evidence="1">Roadblock/LAMTOR2 domain-containing protein</fullName>
    </recommendedName>
</protein>
<dbReference type="PANTHER" id="PTHR13323">
    <property type="entry name" value="LATE ENDOSOMAL/LYSOSOMAL MP1 INTERACTING PROTEIN"/>
    <property type="match status" value="1"/>
</dbReference>
<dbReference type="GO" id="GO:0060090">
    <property type="term" value="F:molecular adaptor activity"/>
    <property type="evidence" value="ECO:0007669"/>
    <property type="project" value="InterPro"/>
</dbReference>
<evidence type="ECO:0000313" key="2">
    <source>
        <dbReference type="EMBL" id="KPJ50056.1"/>
    </source>
</evidence>
<dbReference type="SMART" id="SM00960">
    <property type="entry name" value="Robl_LC7"/>
    <property type="match status" value="1"/>
</dbReference>
<dbReference type="EMBL" id="LIZT01000032">
    <property type="protein sequence ID" value="KPJ50056.1"/>
    <property type="molecule type" value="Genomic_DNA"/>
</dbReference>
<feature type="domain" description="Roadblock/LAMTOR2" evidence="1">
    <location>
        <begin position="16"/>
        <end position="106"/>
    </location>
</feature>
<dbReference type="InterPro" id="IPR037587">
    <property type="entry name" value="LAMTOR2-like"/>
</dbReference>
<name>A0A0S7WIQ5_UNCT6</name>
<comment type="caution">
    <text evidence="2">The sequence shown here is derived from an EMBL/GenBank/DDBJ whole genome shotgun (WGS) entry which is preliminary data.</text>
</comment>
<dbReference type="InterPro" id="IPR004942">
    <property type="entry name" value="Roadblock/LAMTOR2_dom"/>
</dbReference>
<evidence type="ECO:0000259" key="1">
    <source>
        <dbReference type="SMART" id="SM00960"/>
    </source>
</evidence>
<dbReference type="AlphaFoldDB" id="A0A0S7WIQ5"/>
<organism evidence="2 3">
    <name type="scientific">candidate division TA06 bacterium DG_26</name>
    <dbReference type="NCBI Taxonomy" id="1703771"/>
    <lineage>
        <taxon>Bacteria</taxon>
        <taxon>Bacteria division TA06</taxon>
    </lineage>
</organism>
<dbReference type="Proteomes" id="UP000051124">
    <property type="component" value="Unassembled WGS sequence"/>
</dbReference>
<dbReference type="Gene3D" id="3.30.450.30">
    <property type="entry name" value="Dynein light chain 2a, cytoplasmic"/>
    <property type="match status" value="1"/>
</dbReference>
<gene>
    <name evidence="2" type="ORF">AMJ40_04130</name>
</gene>
<dbReference type="GO" id="GO:0032008">
    <property type="term" value="P:positive regulation of TOR signaling"/>
    <property type="evidence" value="ECO:0007669"/>
    <property type="project" value="InterPro"/>
</dbReference>
<proteinExistence type="predicted"/>
<reference evidence="2 3" key="1">
    <citation type="journal article" date="2015" name="Microbiome">
        <title>Genomic resolution of linkages in carbon, nitrogen, and sulfur cycling among widespread estuary sediment bacteria.</title>
        <authorList>
            <person name="Baker B.J."/>
            <person name="Lazar C.S."/>
            <person name="Teske A.P."/>
            <person name="Dick G.J."/>
        </authorList>
    </citation>
    <scope>NUCLEOTIDE SEQUENCE [LARGE SCALE GENOMIC DNA]</scope>
    <source>
        <strain evidence="2">DG_26</strain>
    </source>
</reference>
<sequence>MVFGATSIFEEEFWAIHESLGRLLRSTNANTVLLIDKAGQLITSAGNTTDLDLSSFSSLSAADYAATSQLASLVGEREFSTIFHQGERENIYISVVGQKVILAVVFDSSSTLGLVRVRVRQAAEELTKIFSRIFNKVEEQSREPYLDESFTKEAEDELDRLLG</sequence>
<dbReference type="GO" id="GO:0005085">
    <property type="term" value="F:guanyl-nucleotide exchange factor activity"/>
    <property type="evidence" value="ECO:0007669"/>
    <property type="project" value="InterPro"/>
</dbReference>
<dbReference type="Pfam" id="PF03259">
    <property type="entry name" value="Robl_LC7"/>
    <property type="match status" value="1"/>
</dbReference>